<feature type="region of interest" description="Disordered" evidence="1">
    <location>
        <begin position="1"/>
        <end position="76"/>
    </location>
</feature>
<dbReference type="AlphaFoldDB" id="A0A917BPS2"/>
<protein>
    <submittedName>
        <fullName evidence="2">Uncharacterized protein</fullName>
    </submittedName>
</protein>
<dbReference type="RefSeq" id="WP_188780516.1">
    <property type="nucleotide sequence ID" value="NZ_BMKQ01000001.1"/>
</dbReference>
<gene>
    <name evidence="2" type="ORF">GCM10011519_30190</name>
</gene>
<accession>A0A917BPS2</accession>
<evidence type="ECO:0000256" key="1">
    <source>
        <dbReference type="SAM" id="MobiDB-lite"/>
    </source>
</evidence>
<sequence length="76" mass="8067">MSTPDEQDQQGEVSEVSAMDPADADTPIQPDQATQGAPEMESGEVQTDAEAGPNARIDQKVTKKDEAPGQRPASER</sequence>
<keyword evidence="3" id="KW-1185">Reference proteome</keyword>
<proteinExistence type="predicted"/>
<reference evidence="2" key="1">
    <citation type="journal article" date="2014" name="Int. J. Syst. Evol. Microbiol.">
        <title>Complete genome sequence of Corynebacterium casei LMG S-19264T (=DSM 44701T), isolated from a smear-ripened cheese.</title>
        <authorList>
            <consortium name="US DOE Joint Genome Institute (JGI-PGF)"/>
            <person name="Walter F."/>
            <person name="Albersmeier A."/>
            <person name="Kalinowski J."/>
            <person name="Ruckert C."/>
        </authorList>
    </citation>
    <scope>NUCLEOTIDE SEQUENCE</scope>
    <source>
        <strain evidence="2">CGMCC 1.16067</strain>
    </source>
</reference>
<evidence type="ECO:0000313" key="2">
    <source>
        <dbReference type="EMBL" id="GGF54240.1"/>
    </source>
</evidence>
<comment type="caution">
    <text evidence="2">The sequence shown here is derived from an EMBL/GenBank/DDBJ whole genome shotgun (WGS) entry which is preliminary data.</text>
</comment>
<organism evidence="2 3">
    <name type="scientific">Marmoricola endophyticus</name>
    <dbReference type="NCBI Taxonomy" id="2040280"/>
    <lineage>
        <taxon>Bacteria</taxon>
        <taxon>Bacillati</taxon>
        <taxon>Actinomycetota</taxon>
        <taxon>Actinomycetes</taxon>
        <taxon>Propionibacteriales</taxon>
        <taxon>Nocardioidaceae</taxon>
        <taxon>Marmoricola</taxon>
    </lineage>
</organism>
<name>A0A917BPS2_9ACTN</name>
<evidence type="ECO:0000313" key="3">
    <source>
        <dbReference type="Proteomes" id="UP000649179"/>
    </source>
</evidence>
<dbReference type="EMBL" id="BMKQ01000001">
    <property type="protein sequence ID" value="GGF54240.1"/>
    <property type="molecule type" value="Genomic_DNA"/>
</dbReference>
<reference evidence="2" key="2">
    <citation type="submission" date="2020-09" db="EMBL/GenBank/DDBJ databases">
        <authorList>
            <person name="Sun Q."/>
            <person name="Zhou Y."/>
        </authorList>
    </citation>
    <scope>NUCLEOTIDE SEQUENCE</scope>
    <source>
        <strain evidence="2">CGMCC 1.16067</strain>
    </source>
</reference>
<feature type="compositionally biased region" description="Basic and acidic residues" evidence="1">
    <location>
        <begin position="57"/>
        <end position="76"/>
    </location>
</feature>
<dbReference type="Proteomes" id="UP000649179">
    <property type="component" value="Unassembled WGS sequence"/>
</dbReference>